<feature type="chain" id="PRO_5045788616" evidence="2">
    <location>
        <begin position="28"/>
        <end position="594"/>
    </location>
</feature>
<name>A0ABQ7QIG2_PLUXY</name>
<keyword evidence="1" id="KW-1133">Transmembrane helix</keyword>
<feature type="transmembrane region" description="Helical" evidence="1">
    <location>
        <begin position="366"/>
        <end position="384"/>
    </location>
</feature>
<dbReference type="Proteomes" id="UP000823941">
    <property type="component" value="Chromosome 14"/>
</dbReference>
<keyword evidence="4" id="KW-1185">Reference proteome</keyword>
<evidence type="ECO:0000313" key="3">
    <source>
        <dbReference type="EMBL" id="KAG7305021.1"/>
    </source>
</evidence>
<organism evidence="3 4">
    <name type="scientific">Plutella xylostella</name>
    <name type="common">Diamondback moth</name>
    <name type="synonym">Plutella maculipennis</name>
    <dbReference type="NCBI Taxonomy" id="51655"/>
    <lineage>
        <taxon>Eukaryota</taxon>
        <taxon>Metazoa</taxon>
        <taxon>Ecdysozoa</taxon>
        <taxon>Arthropoda</taxon>
        <taxon>Hexapoda</taxon>
        <taxon>Insecta</taxon>
        <taxon>Pterygota</taxon>
        <taxon>Neoptera</taxon>
        <taxon>Endopterygota</taxon>
        <taxon>Lepidoptera</taxon>
        <taxon>Glossata</taxon>
        <taxon>Ditrysia</taxon>
        <taxon>Yponomeutoidea</taxon>
        <taxon>Plutellidae</taxon>
        <taxon>Plutella</taxon>
    </lineage>
</organism>
<reference evidence="3 4" key="1">
    <citation type="submission" date="2021-06" db="EMBL/GenBank/DDBJ databases">
        <title>A haploid diamondback moth (Plutella xylostella L.) genome assembly resolves 31 chromosomes and identifies a diamide resistance mutation.</title>
        <authorList>
            <person name="Ward C.M."/>
            <person name="Perry K.D."/>
            <person name="Baker G."/>
            <person name="Powis K."/>
            <person name="Heckel D.G."/>
            <person name="Baxter S.W."/>
        </authorList>
    </citation>
    <scope>NUCLEOTIDE SEQUENCE [LARGE SCALE GENOMIC DNA]</scope>
    <source>
        <strain evidence="3 4">LV</strain>
        <tissue evidence="3">Single pupa</tissue>
    </source>
</reference>
<feature type="signal peptide" evidence="2">
    <location>
        <begin position="1"/>
        <end position="27"/>
    </location>
</feature>
<keyword evidence="2" id="KW-0732">Signal</keyword>
<keyword evidence="1" id="KW-0472">Membrane</keyword>
<evidence type="ECO:0000313" key="4">
    <source>
        <dbReference type="Proteomes" id="UP000823941"/>
    </source>
</evidence>
<proteinExistence type="predicted"/>
<feature type="transmembrane region" description="Helical" evidence="1">
    <location>
        <begin position="391"/>
        <end position="410"/>
    </location>
</feature>
<gene>
    <name evidence="3" type="ORF">JYU34_010468</name>
</gene>
<keyword evidence="1" id="KW-0812">Transmembrane</keyword>
<sequence>MHPKKLDSVRMWIILIYLLLFGSKTQARCLDQYYDLESLVRPHQSKDGGDSPDFSMLDITTPRGFQSNLETRMSNMFGAQLQRQNPMGRVIELKDLMKYLSQNYNDIQTAEILDGNVTLRIDPNEPETERKLPEPLSRFYHPITAEEQEYLTEMFNKIYKLFIRPDDKIPEDLSKYYRPTPSQVKAATDFINYMVAQYKKRGPMDAWQHIEVVENYIKNHPEQVQDFVNFGKSEAVKVAQDDFQSQFGPDIEKVERLSKMLSDTHKVLSMQFSNDTIGADEEEDQGDFDSIKSLASDSFQGFSRELKRELRDISNYNTTSTGEPISRSMVPTSHSEMDPERRLFGLKTLKKKIKSKKKKKKTYLKIYKITMIIIKIILAIIRIIGVIYRLISYFFNIAMFTMFSIIGFFYPKMDYSHLFITRPESTMHDEKMSTPKPLEITHANVASSKVLLVTGYRITMSIVYLITSLDEMSKQSRWNIRKANFYTRSYRWILRHFSVWPYWLVKQGSYSNTHMLWTRRQYYNDADIPWLIQRLIFIVPPSEWDRDGRMENAFREQKQLGRFPMCLVTPCREHPESIDAQPWKGVWGLLGFKG</sequence>
<protein>
    <submittedName>
        <fullName evidence="3">Uncharacterized protein</fullName>
    </submittedName>
</protein>
<evidence type="ECO:0000256" key="2">
    <source>
        <dbReference type="SAM" id="SignalP"/>
    </source>
</evidence>
<evidence type="ECO:0000256" key="1">
    <source>
        <dbReference type="SAM" id="Phobius"/>
    </source>
</evidence>
<dbReference type="EMBL" id="JAHIBW010000014">
    <property type="protein sequence ID" value="KAG7305021.1"/>
    <property type="molecule type" value="Genomic_DNA"/>
</dbReference>
<comment type="caution">
    <text evidence="3">The sequence shown here is derived from an EMBL/GenBank/DDBJ whole genome shotgun (WGS) entry which is preliminary data.</text>
</comment>
<accession>A0ABQ7QIG2</accession>